<keyword evidence="1" id="KW-0732">Signal</keyword>
<feature type="signal peptide" evidence="1">
    <location>
        <begin position="1"/>
        <end position="23"/>
    </location>
</feature>
<accession>A0ABU0CBQ3</accession>
<gene>
    <name evidence="2" type="ORF">J2R99_003477</name>
</gene>
<dbReference type="RefSeq" id="WP_261212512.1">
    <property type="nucleotide sequence ID" value="NZ_JAUSUK010000002.1"/>
</dbReference>
<protein>
    <recommendedName>
        <fullName evidence="4">Rap1a immunity protein domain-containing protein</fullName>
    </recommendedName>
</protein>
<evidence type="ECO:0008006" key="4">
    <source>
        <dbReference type="Google" id="ProtNLM"/>
    </source>
</evidence>
<evidence type="ECO:0000256" key="1">
    <source>
        <dbReference type="SAM" id="SignalP"/>
    </source>
</evidence>
<dbReference type="EMBL" id="JAUSUK010000002">
    <property type="protein sequence ID" value="MDQ0327608.1"/>
    <property type="molecule type" value="Genomic_DNA"/>
</dbReference>
<organism evidence="2 3">
    <name type="scientific">Rhodopseudomonas julia</name>
    <dbReference type="NCBI Taxonomy" id="200617"/>
    <lineage>
        <taxon>Bacteria</taxon>
        <taxon>Pseudomonadati</taxon>
        <taxon>Pseudomonadota</taxon>
        <taxon>Alphaproteobacteria</taxon>
        <taxon>Hyphomicrobiales</taxon>
        <taxon>Nitrobacteraceae</taxon>
        <taxon>Rhodopseudomonas</taxon>
    </lineage>
</organism>
<comment type="caution">
    <text evidence="2">The sequence shown here is derived from an EMBL/GenBank/DDBJ whole genome shotgun (WGS) entry which is preliminary data.</text>
</comment>
<name>A0ABU0CBQ3_9BRAD</name>
<feature type="chain" id="PRO_5046470685" description="Rap1a immunity protein domain-containing protein" evidence="1">
    <location>
        <begin position="24"/>
        <end position="120"/>
    </location>
</feature>
<keyword evidence="3" id="KW-1185">Reference proteome</keyword>
<proteinExistence type="predicted"/>
<evidence type="ECO:0000313" key="2">
    <source>
        <dbReference type="EMBL" id="MDQ0327608.1"/>
    </source>
</evidence>
<evidence type="ECO:0000313" key="3">
    <source>
        <dbReference type="Proteomes" id="UP001230253"/>
    </source>
</evidence>
<sequence>MRHTIFGPVLAATLCTSPALAMAASAGNDYPSEAIAEYVYACMKANGETRPVLSACACSIDVVASLLTYERYLTASTFLSMHQLHGEGADIFRNSPRSNASIQDLRRAQAEADVRCFKGN</sequence>
<dbReference type="Proteomes" id="UP001230253">
    <property type="component" value="Unassembled WGS sequence"/>
</dbReference>
<reference evidence="2 3" key="1">
    <citation type="submission" date="2023-07" db="EMBL/GenBank/DDBJ databases">
        <title>Genomic Encyclopedia of Type Strains, Phase IV (KMG-IV): sequencing the most valuable type-strain genomes for metagenomic binning, comparative biology and taxonomic classification.</title>
        <authorList>
            <person name="Goeker M."/>
        </authorList>
    </citation>
    <scope>NUCLEOTIDE SEQUENCE [LARGE SCALE GENOMIC DNA]</scope>
    <source>
        <strain evidence="2 3">DSM 11549</strain>
    </source>
</reference>